<dbReference type="OrthoDB" id="118154at2759"/>
<protein>
    <recommendedName>
        <fullName evidence="3">VHS domain-containing protein</fullName>
    </recommendedName>
</protein>
<evidence type="ECO:0008006" key="3">
    <source>
        <dbReference type="Google" id="ProtNLM"/>
    </source>
</evidence>
<dbReference type="InterPro" id="IPR039273">
    <property type="entry name" value="TEPSIN"/>
</dbReference>
<dbReference type="EMBL" id="LFYR01000943">
    <property type="protein sequence ID" value="KMZ66875.1"/>
    <property type="molecule type" value="Genomic_DNA"/>
</dbReference>
<sequence>MDVRMKALCVLEAMLRKKDDEQFSDIASYLSENRGHIIKCSESPQLSLSEKANKVLSFLEGDSANSVFNSQSGESSTQKNILTSSVPLPDLIDTDYPDGSGTDYSIQKQTFENPSDPMTNDSLVDDLFGSSTVTVTHSTSKDESDPFADVSFHTSEDKEHVDDLFSGLTVDELNTDNEINKVTVNQTSQIMDLFGSESQKFSVTTPYQSTDAHDLFVRLSMDTNSLENKQPGLTFEGSFNNSSNLNEILSGVSNPQIGGVNSNINLPMGGSMPVPYNIPPSMMLNQSFPSQTVGNLFAQQQVQFQNLGNPNAGMSYGLRNAGGGNFSTLPDDFLQSNDTLRNISTTSNSKKEETKAFDFISDHISSARNPKRVL</sequence>
<dbReference type="PANTHER" id="PTHR21514">
    <property type="entry name" value="AP-4 COMPLEX ACCESSORY SUBUNIT TEPSIN"/>
    <property type="match status" value="1"/>
</dbReference>
<name>A0A0K9PF71_ZOSMR</name>
<comment type="caution">
    <text evidence="1">The sequence shown here is derived from an EMBL/GenBank/DDBJ whole genome shotgun (WGS) entry which is preliminary data.</text>
</comment>
<dbReference type="PANTHER" id="PTHR21514:SF0">
    <property type="entry name" value="AP-4 COMPLEX ACCESSORY SUBUNIT TEPSIN"/>
    <property type="match status" value="1"/>
</dbReference>
<accession>A0A0K9PF71</accession>
<evidence type="ECO:0000313" key="1">
    <source>
        <dbReference type="EMBL" id="KMZ66875.1"/>
    </source>
</evidence>
<evidence type="ECO:0000313" key="2">
    <source>
        <dbReference type="Proteomes" id="UP000036987"/>
    </source>
</evidence>
<dbReference type="OMA" id="NKEHADI"/>
<keyword evidence="2" id="KW-1185">Reference proteome</keyword>
<gene>
    <name evidence="1" type="ORF">ZOSMA_284G00050</name>
</gene>
<dbReference type="Proteomes" id="UP000036987">
    <property type="component" value="Unassembled WGS sequence"/>
</dbReference>
<dbReference type="AlphaFoldDB" id="A0A0K9PF71"/>
<proteinExistence type="predicted"/>
<reference evidence="2" key="1">
    <citation type="journal article" date="2016" name="Nature">
        <title>The genome of the seagrass Zostera marina reveals angiosperm adaptation to the sea.</title>
        <authorList>
            <person name="Olsen J.L."/>
            <person name="Rouze P."/>
            <person name="Verhelst B."/>
            <person name="Lin Y.-C."/>
            <person name="Bayer T."/>
            <person name="Collen J."/>
            <person name="Dattolo E."/>
            <person name="De Paoli E."/>
            <person name="Dittami S."/>
            <person name="Maumus F."/>
            <person name="Michel G."/>
            <person name="Kersting A."/>
            <person name="Lauritano C."/>
            <person name="Lohaus R."/>
            <person name="Toepel M."/>
            <person name="Tonon T."/>
            <person name="Vanneste K."/>
            <person name="Amirebrahimi M."/>
            <person name="Brakel J."/>
            <person name="Bostroem C."/>
            <person name="Chovatia M."/>
            <person name="Grimwood J."/>
            <person name="Jenkins J.W."/>
            <person name="Jueterbock A."/>
            <person name="Mraz A."/>
            <person name="Stam W.T."/>
            <person name="Tice H."/>
            <person name="Bornberg-Bauer E."/>
            <person name="Green P.J."/>
            <person name="Pearson G.A."/>
            <person name="Procaccini G."/>
            <person name="Duarte C.M."/>
            <person name="Schmutz J."/>
            <person name="Reusch T.B.H."/>
            <person name="Van de Peer Y."/>
        </authorList>
    </citation>
    <scope>NUCLEOTIDE SEQUENCE [LARGE SCALE GENOMIC DNA]</scope>
    <source>
        <strain evidence="2">cv. Finnish</strain>
    </source>
</reference>
<organism evidence="1 2">
    <name type="scientific">Zostera marina</name>
    <name type="common">Eelgrass</name>
    <dbReference type="NCBI Taxonomy" id="29655"/>
    <lineage>
        <taxon>Eukaryota</taxon>
        <taxon>Viridiplantae</taxon>
        <taxon>Streptophyta</taxon>
        <taxon>Embryophyta</taxon>
        <taxon>Tracheophyta</taxon>
        <taxon>Spermatophyta</taxon>
        <taxon>Magnoliopsida</taxon>
        <taxon>Liliopsida</taxon>
        <taxon>Zosteraceae</taxon>
        <taxon>Zostera</taxon>
    </lineage>
</organism>